<dbReference type="GO" id="GO:1990316">
    <property type="term" value="C:Atg1/ULK1 kinase complex"/>
    <property type="evidence" value="ECO:0007669"/>
    <property type="project" value="TreeGrafter"/>
</dbReference>
<keyword evidence="10" id="KW-1185">Reference proteome</keyword>
<evidence type="ECO:0000256" key="3">
    <source>
        <dbReference type="ARBA" id="ARBA00022490"/>
    </source>
</evidence>
<dbReference type="Proteomes" id="UP000515788">
    <property type="component" value="Chromosome 3"/>
</dbReference>
<protein>
    <recommendedName>
        <fullName evidence="2 6">Autophagy-related protein 17</fullName>
    </recommendedName>
</protein>
<dbReference type="GO" id="GO:0000422">
    <property type="term" value="P:autophagy of mitochondrion"/>
    <property type="evidence" value="ECO:0007669"/>
    <property type="project" value="TreeGrafter"/>
</dbReference>
<sequence>MYIGFCISVVKVENHYKPTQEVRSEARQATMKEPDLELFVSSARKTLVEAQVLCQEASMRISGAKGSLFQWQQDISRMKFMLGCLKRQAEFLYKCILKSEIGENLIRNEWSQGLLVELIGRMKHWQDQLGSRLHRLDHIDNELVQSDANGEPVRLGDFIPKENAHILDDRLKEIPIIRRQIDNIRSQYADMTRKVQDQLMQTKMKNVEALFERNFGSSSTESIELSETYLTEMTNLEHELVEYLNSLTDHFDKCKTLQENDLQGQNRQELLEIVTRDHGELSSVLITLRDTIKDVDELLVKFKSNLDKNMISGNHIRSEMNKIINDFHKYQEYLTIFKDISELITTFRETCLQEIQVAQELCEFYENFEASYYKLLEEAKRRRSVAQEMANVLAEAEGKLQNLHEQDHEIRKKFLTENGNFLPETIWPGKIDDFAPLYSLQYTIKDI</sequence>
<dbReference type="PANTHER" id="PTHR28005">
    <property type="entry name" value="AUTOPHAGY-RELATED PROTEIN 17"/>
    <property type="match status" value="1"/>
</dbReference>
<comment type="similarity">
    <text evidence="1 6">Belongs to the ATG17 family.</text>
</comment>
<dbReference type="GO" id="GO:0000045">
    <property type="term" value="P:autophagosome assembly"/>
    <property type="evidence" value="ECO:0007669"/>
    <property type="project" value="TreeGrafter"/>
</dbReference>
<dbReference type="GO" id="GO:0034727">
    <property type="term" value="P:piecemeal microautophagy of the nucleus"/>
    <property type="evidence" value="ECO:0007669"/>
    <property type="project" value="TreeGrafter"/>
</dbReference>
<dbReference type="GeneID" id="59325528"/>
<dbReference type="GO" id="GO:0060090">
    <property type="term" value="F:molecular adaptor activity"/>
    <property type="evidence" value="ECO:0007669"/>
    <property type="project" value="TreeGrafter"/>
</dbReference>
<dbReference type="KEGG" id="tgb:HG536_0C05610"/>
<organism evidence="9 10">
    <name type="scientific">Torulaspora globosa</name>
    <dbReference type="NCBI Taxonomy" id="48254"/>
    <lineage>
        <taxon>Eukaryota</taxon>
        <taxon>Fungi</taxon>
        <taxon>Dikarya</taxon>
        <taxon>Ascomycota</taxon>
        <taxon>Saccharomycotina</taxon>
        <taxon>Saccharomycetes</taxon>
        <taxon>Saccharomycetales</taxon>
        <taxon>Saccharomycetaceae</taxon>
        <taxon>Torulaspora</taxon>
    </lineage>
</organism>
<dbReference type="InterPro" id="IPR007240">
    <property type="entry name" value="Atg17"/>
</dbReference>
<gene>
    <name evidence="9" type="ORF">HG536_0C05610</name>
</gene>
<keyword evidence="7" id="KW-0175">Coiled coil</keyword>
<evidence type="ECO:0000256" key="7">
    <source>
        <dbReference type="SAM" id="Coils"/>
    </source>
</evidence>
<feature type="coiled-coil region" evidence="7">
    <location>
        <begin position="376"/>
        <end position="413"/>
    </location>
</feature>
<evidence type="ECO:0000256" key="4">
    <source>
        <dbReference type="ARBA" id="ARBA00023006"/>
    </source>
</evidence>
<dbReference type="GO" id="GO:0030295">
    <property type="term" value="F:protein kinase activator activity"/>
    <property type="evidence" value="ECO:0007669"/>
    <property type="project" value="TreeGrafter"/>
</dbReference>
<evidence type="ECO:0000256" key="2">
    <source>
        <dbReference type="ARBA" id="ARBA00013806"/>
    </source>
</evidence>
<dbReference type="OrthoDB" id="1937984at2759"/>
<keyword evidence="4 6" id="KW-0072">Autophagy</keyword>
<evidence type="ECO:0000256" key="5">
    <source>
        <dbReference type="ARBA" id="ARBA00023136"/>
    </source>
</evidence>
<dbReference type="EMBL" id="CP059248">
    <property type="protein sequence ID" value="QLL32392.1"/>
    <property type="molecule type" value="Genomic_DNA"/>
</dbReference>
<comment type="subcellular location">
    <subcellularLocation>
        <location evidence="6">Cytoplasm</location>
    </subcellularLocation>
    <subcellularLocation>
        <location evidence="6">Preautophagosomal structure membrane</location>
        <topology evidence="6">Peripheral membrane protein</topology>
    </subcellularLocation>
</comment>
<reference evidence="9 10" key="1">
    <citation type="submission" date="2020-06" db="EMBL/GenBank/DDBJ databases">
        <title>The yeast mating-type switching endonuclease HO is a domesticated member of an unorthodox homing genetic element family.</title>
        <authorList>
            <person name="Coughlan A.Y."/>
            <person name="Lombardi L."/>
            <person name="Braun-Galleani S."/>
            <person name="Martos A.R."/>
            <person name="Galeote V."/>
            <person name="Bigey F."/>
            <person name="Dequin S."/>
            <person name="Byrne K.P."/>
            <person name="Wolfe K.H."/>
        </authorList>
    </citation>
    <scope>NUCLEOTIDE SEQUENCE [LARGE SCALE GENOMIC DNA]</scope>
    <source>
        <strain evidence="9 10">CBS764</strain>
    </source>
</reference>
<dbReference type="RefSeq" id="XP_037139067.1">
    <property type="nucleotide sequence ID" value="XM_037283171.1"/>
</dbReference>
<dbReference type="AlphaFoldDB" id="A0A7G3ZFV6"/>
<dbReference type="PANTHER" id="PTHR28005:SF1">
    <property type="entry name" value="AUTOPHAGY-RELATED PROTEIN 17"/>
    <property type="match status" value="1"/>
</dbReference>
<dbReference type="Pfam" id="PF04108">
    <property type="entry name" value="ATG17_like"/>
    <property type="match status" value="1"/>
</dbReference>
<evidence type="ECO:0000256" key="1">
    <source>
        <dbReference type="ARBA" id="ARBA00006259"/>
    </source>
</evidence>
<name>A0A7G3ZFV6_9SACH</name>
<keyword evidence="3 6" id="KW-0963">Cytoplasm</keyword>
<accession>A0A7G3ZFV6</accession>
<feature type="domain" description="Autophagy protein ATG17-like" evidence="8">
    <location>
        <begin position="46"/>
        <end position="422"/>
    </location>
</feature>
<evidence type="ECO:0000259" key="8">
    <source>
        <dbReference type="Pfam" id="PF04108"/>
    </source>
</evidence>
<dbReference type="GO" id="GO:0034045">
    <property type="term" value="C:phagophore assembly site membrane"/>
    <property type="evidence" value="ECO:0007669"/>
    <property type="project" value="UniProtKB-SubCell"/>
</dbReference>
<comment type="function">
    <text evidence="6">Autophagy-specific protein that functions in response to autophagy-inducing signals as a scaffold to recruit other ATG proteins to organize preautophagosomal structure (PAS) formation. Modulates the timing and magnitude of the autophagy response, such as the size of the sequestering vesicles. Plays particularly a role in pexophagy and nucleophagy.</text>
</comment>
<keyword evidence="5" id="KW-0472">Membrane</keyword>
<evidence type="ECO:0000313" key="9">
    <source>
        <dbReference type="EMBL" id="QLL32392.1"/>
    </source>
</evidence>
<dbReference type="InterPro" id="IPR045326">
    <property type="entry name" value="ATG17-like_dom"/>
</dbReference>
<evidence type="ECO:0000313" key="10">
    <source>
        <dbReference type="Proteomes" id="UP000515788"/>
    </source>
</evidence>
<evidence type="ECO:0000256" key="6">
    <source>
        <dbReference type="RuleBase" id="RU368080"/>
    </source>
</evidence>
<proteinExistence type="inferred from homology"/>